<dbReference type="InterPro" id="IPR050794">
    <property type="entry name" value="CPA2_transporter"/>
</dbReference>
<evidence type="ECO:0000256" key="10">
    <source>
        <dbReference type="ARBA" id="ARBA00023136"/>
    </source>
</evidence>
<dbReference type="GO" id="GO:0009941">
    <property type="term" value="C:chloroplast envelope"/>
    <property type="evidence" value="ECO:0007669"/>
    <property type="project" value="UniProtKB-SubCell"/>
</dbReference>
<keyword evidence="17" id="KW-1185">Reference proteome</keyword>
<comment type="function">
    <text evidence="1">May function as sodium-coupled metabolite transporter across the chloroplast envelope.</text>
</comment>
<dbReference type="Gene3D" id="1.20.1530.20">
    <property type="match status" value="1"/>
</dbReference>
<dbReference type="EMBL" id="JACMSC010000018">
    <property type="protein sequence ID" value="KAG6477305.1"/>
    <property type="molecule type" value="Genomic_DNA"/>
</dbReference>
<dbReference type="AlphaFoldDB" id="A0A8J5F0J6"/>
<feature type="transmembrane region" description="Helical" evidence="12">
    <location>
        <begin position="291"/>
        <end position="319"/>
    </location>
</feature>
<evidence type="ECO:0000259" key="14">
    <source>
        <dbReference type="Pfam" id="PF23256"/>
    </source>
</evidence>
<evidence type="ECO:0000256" key="9">
    <source>
        <dbReference type="ARBA" id="ARBA00023065"/>
    </source>
</evidence>
<comment type="subcellular location">
    <subcellularLocation>
        <location evidence="3">Membrane</location>
        <topology evidence="3">Multi-pass membrane protein</topology>
    </subcellularLocation>
    <subcellularLocation>
        <location evidence="2">Plastid</location>
        <location evidence="2">Chloroplast envelope</location>
    </subcellularLocation>
</comment>
<dbReference type="PANTHER" id="PTHR32468">
    <property type="entry name" value="CATION/H + ANTIPORTER"/>
    <property type="match status" value="1"/>
</dbReference>
<dbReference type="GO" id="GO:0006885">
    <property type="term" value="P:regulation of pH"/>
    <property type="evidence" value="ECO:0007669"/>
    <property type="project" value="TreeGrafter"/>
</dbReference>
<feature type="transmembrane region" description="Helical" evidence="12">
    <location>
        <begin position="251"/>
        <end position="270"/>
    </location>
</feature>
<feature type="domain" description="Cation/H+ exchanger transmembrane" evidence="13">
    <location>
        <begin position="46"/>
        <end position="450"/>
    </location>
</feature>
<dbReference type="GO" id="GO:0015297">
    <property type="term" value="F:antiporter activity"/>
    <property type="evidence" value="ECO:0007669"/>
    <property type="project" value="InterPro"/>
</dbReference>
<dbReference type="InterPro" id="IPR006153">
    <property type="entry name" value="Cation/H_exchanger_TM"/>
</dbReference>
<dbReference type="Pfam" id="PF23259">
    <property type="entry name" value="CHX17_C"/>
    <property type="match status" value="1"/>
</dbReference>
<feature type="transmembrane region" description="Helical" evidence="12">
    <location>
        <begin position="33"/>
        <end position="54"/>
    </location>
</feature>
<feature type="transmembrane region" description="Helical" evidence="12">
    <location>
        <begin position="106"/>
        <end position="128"/>
    </location>
</feature>
<feature type="transmembrane region" description="Helical" evidence="12">
    <location>
        <begin position="401"/>
        <end position="421"/>
    </location>
</feature>
<evidence type="ECO:0000256" key="7">
    <source>
        <dbReference type="ARBA" id="ARBA00022958"/>
    </source>
</evidence>
<feature type="transmembrane region" description="Helical" evidence="12">
    <location>
        <begin position="66"/>
        <end position="86"/>
    </location>
</feature>
<evidence type="ECO:0000256" key="6">
    <source>
        <dbReference type="ARBA" id="ARBA00022692"/>
    </source>
</evidence>
<feature type="domain" description="Cation/H(+) antiporter central" evidence="14">
    <location>
        <begin position="511"/>
        <end position="634"/>
    </location>
</feature>
<dbReference type="Proteomes" id="UP000734854">
    <property type="component" value="Unassembled WGS sequence"/>
</dbReference>
<comment type="similarity">
    <text evidence="11">Belongs to the monovalent cation:proton antiporter 2 (CPA2) transporter (TC 2.A.37) family. CHX (TC 2.A.37.4) subfamily.</text>
</comment>
<dbReference type="Pfam" id="PF00999">
    <property type="entry name" value="Na_H_Exchanger"/>
    <property type="match status" value="1"/>
</dbReference>
<evidence type="ECO:0000259" key="13">
    <source>
        <dbReference type="Pfam" id="PF00999"/>
    </source>
</evidence>
<dbReference type="GO" id="GO:0012505">
    <property type="term" value="C:endomembrane system"/>
    <property type="evidence" value="ECO:0007669"/>
    <property type="project" value="TreeGrafter"/>
</dbReference>
<evidence type="ECO:0000256" key="3">
    <source>
        <dbReference type="ARBA" id="ARBA00004141"/>
    </source>
</evidence>
<gene>
    <name evidence="16" type="ORF">ZIOFF_066558</name>
</gene>
<keyword evidence="8 12" id="KW-1133">Transmembrane helix</keyword>
<evidence type="ECO:0000259" key="15">
    <source>
        <dbReference type="Pfam" id="PF23259"/>
    </source>
</evidence>
<reference evidence="16 17" key="1">
    <citation type="submission" date="2020-08" db="EMBL/GenBank/DDBJ databases">
        <title>Plant Genome Project.</title>
        <authorList>
            <person name="Zhang R.-G."/>
        </authorList>
    </citation>
    <scope>NUCLEOTIDE SEQUENCE [LARGE SCALE GENOMIC DNA]</scope>
    <source>
        <tissue evidence="16">Rhizome</tissue>
    </source>
</reference>
<feature type="domain" description="Cation/H(+) antiporter C-terminal" evidence="15">
    <location>
        <begin position="647"/>
        <end position="789"/>
    </location>
</feature>
<protein>
    <recommendedName>
        <fullName evidence="18">Cation/H+ exchanger domain-containing protein</fullName>
    </recommendedName>
</protein>
<proteinExistence type="inferred from homology"/>
<evidence type="ECO:0000256" key="11">
    <source>
        <dbReference type="ARBA" id="ARBA00038341"/>
    </source>
</evidence>
<evidence type="ECO:0000313" key="16">
    <source>
        <dbReference type="EMBL" id="KAG6477305.1"/>
    </source>
</evidence>
<sequence length="790" mass="87684">MAQIINGTDLDQLSRPSFSYGFFYHEDPLRDTASLLLLQFIVSVLTSRFLYFLLRPLRQPRIVCDIMGGLFGSSPRILIILSHLRVPAARRMAESYEPTLFRDDVISYTRLLAAYGAMIKFFLIGVKIDPTLAWRSGKRTAILGFGSMVIPFLFLLALQLPFMRLVKIDDEGNRVIPSIGDPDVFLHLAATVAATPPSVVADVLADLRLLNTELGRFAVATSMVNEITRWSIFVVYRVIDTAHQRHSYVKAIQEVVGMGAFLIALLSLVWPWARWIVRRTPKGGRVAEWHILVMMLAVLTIGALSDALGLGFLDAPLVMGLLVPDGPPLGMALVEQLELFSTELLLPLFFLTVGYITAFDRINNPIMMLWMLLYILSGHVVKALVAVFAGVYYRASIQKAALLGLMLNFKGLVELMVYIGVKGDRKFRPQGFVTALISIVLVTGVCSWLVTTFYDPLDTRHNVGYRALQHLNAQEKFSAVATMLNEDPVPAMLDLFEASCATPAGQSSSCIHVLHLVELSGRANSTLVPHKNRKGELVNPAQMDRLHNAFLNYEKRKKEGVAILPFTAISPYTTMHQDICSLAMDKCVPFVIVPFPRFDSGASREIEKVARNIVPQVLSQAPCSVGILVHHALTSSRPLVPEKFRYSVKVLFWGGNDDREALSYAARMARHPGVRMSVARFQQQAKIAEDELSWDDVIFKEFVRGVAGNERVTVEELAARDINETMAGIKSIESECDLVMVGREQCAGSMLGEALGKWVELPELGVVGDMLASNDFAKFSFSVLVVQQHS</sequence>
<dbReference type="InterPro" id="IPR038770">
    <property type="entry name" value="Na+/solute_symporter_sf"/>
</dbReference>
<dbReference type="PANTHER" id="PTHR32468:SF164">
    <property type="entry name" value="OS05G0485000 PROTEIN"/>
    <property type="match status" value="1"/>
</dbReference>
<keyword evidence="9" id="KW-0406">Ion transport</keyword>
<comment type="caution">
    <text evidence="16">The sequence shown here is derived from an EMBL/GenBank/DDBJ whole genome shotgun (WGS) entry which is preliminary data.</text>
</comment>
<evidence type="ECO:0008006" key="18">
    <source>
        <dbReference type="Google" id="ProtNLM"/>
    </source>
</evidence>
<evidence type="ECO:0000256" key="2">
    <source>
        <dbReference type="ARBA" id="ARBA00004119"/>
    </source>
</evidence>
<keyword evidence="4" id="KW-0813">Transport</keyword>
<keyword evidence="10 12" id="KW-0472">Membrane</keyword>
<evidence type="ECO:0000256" key="12">
    <source>
        <dbReference type="SAM" id="Phobius"/>
    </source>
</evidence>
<dbReference type="GO" id="GO:1902600">
    <property type="term" value="P:proton transmembrane transport"/>
    <property type="evidence" value="ECO:0007669"/>
    <property type="project" value="InterPro"/>
</dbReference>
<dbReference type="GO" id="GO:0016020">
    <property type="term" value="C:membrane"/>
    <property type="evidence" value="ECO:0007669"/>
    <property type="project" value="UniProtKB-SubCell"/>
</dbReference>
<keyword evidence="7" id="KW-0630">Potassium</keyword>
<evidence type="ECO:0000256" key="1">
    <source>
        <dbReference type="ARBA" id="ARBA00003198"/>
    </source>
</evidence>
<keyword evidence="5" id="KW-0633">Potassium transport</keyword>
<dbReference type="Pfam" id="PF23256">
    <property type="entry name" value="CHX17_2nd"/>
    <property type="match status" value="1"/>
</dbReference>
<evidence type="ECO:0000256" key="5">
    <source>
        <dbReference type="ARBA" id="ARBA00022538"/>
    </source>
</evidence>
<feature type="transmembrane region" description="Helical" evidence="12">
    <location>
        <begin position="140"/>
        <end position="164"/>
    </location>
</feature>
<feature type="transmembrane region" description="Helical" evidence="12">
    <location>
        <begin position="339"/>
        <end position="359"/>
    </location>
</feature>
<dbReference type="InterPro" id="IPR057291">
    <property type="entry name" value="CHX17_2nd"/>
</dbReference>
<feature type="transmembrane region" description="Helical" evidence="12">
    <location>
        <begin position="371"/>
        <end position="395"/>
    </location>
</feature>
<evidence type="ECO:0000313" key="17">
    <source>
        <dbReference type="Proteomes" id="UP000734854"/>
    </source>
</evidence>
<name>A0A8J5F0J6_ZINOF</name>
<accession>A0A8J5F0J6</accession>
<organism evidence="16 17">
    <name type="scientific">Zingiber officinale</name>
    <name type="common">Ginger</name>
    <name type="synonym">Amomum zingiber</name>
    <dbReference type="NCBI Taxonomy" id="94328"/>
    <lineage>
        <taxon>Eukaryota</taxon>
        <taxon>Viridiplantae</taxon>
        <taxon>Streptophyta</taxon>
        <taxon>Embryophyta</taxon>
        <taxon>Tracheophyta</taxon>
        <taxon>Spermatophyta</taxon>
        <taxon>Magnoliopsida</taxon>
        <taxon>Liliopsida</taxon>
        <taxon>Zingiberales</taxon>
        <taxon>Zingiberaceae</taxon>
        <taxon>Zingiber</taxon>
    </lineage>
</organism>
<keyword evidence="6 12" id="KW-0812">Transmembrane</keyword>
<evidence type="ECO:0000256" key="8">
    <source>
        <dbReference type="ARBA" id="ARBA00022989"/>
    </source>
</evidence>
<evidence type="ECO:0000256" key="4">
    <source>
        <dbReference type="ARBA" id="ARBA00022448"/>
    </source>
</evidence>
<feature type="transmembrane region" description="Helical" evidence="12">
    <location>
        <begin position="433"/>
        <end position="454"/>
    </location>
</feature>
<dbReference type="InterPro" id="IPR057290">
    <property type="entry name" value="CHX17_C"/>
</dbReference>
<dbReference type="GO" id="GO:0006813">
    <property type="term" value="P:potassium ion transport"/>
    <property type="evidence" value="ECO:0007669"/>
    <property type="project" value="UniProtKB-KW"/>
</dbReference>